<dbReference type="EMBL" id="OW152815">
    <property type="protein sequence ID" value="CAH2062713.1"/>
    <property type="molecule type" value="Genomic_DNA"/>
</dbReference>
<feature type="non-terminal residue" evidence="1">
    <location>
        <position position="71"/>
    </location>
</feature>
<evidence type="ECO:0000313" key="1">
    <source>
        <dbReference type="EMBL" id="CAH2062713.1"/>
    </source>
</evidence>
<keyword evidence="2" id="KW-1185">Reference proteome</keyword>
<proteinExistence type="predicted"/>
<organism evidence="1 2">
    <name type="scientific">Iphiclides podalirius</name>
    <name type="common">scarce swallowtail</name>
    <dbReference type="NCBI Taxonomy" id="110791"/>
    <lineage>
        <taxon>Eukaryota</taxon>
        <taxon>Metazoa</taxon>
        <taxon>Ecdysozoa</taxon>
        <taxon>Arthropoda</taxon>
        <taxon>Hexapoda</taxon>
        <taxon>Insecta</taxon>
        <taxon>Pterygota</taxon>
        <taxon>Neoptera</taxon>
        <taxon>Endopterygota</taxon>
        <taxon>Lepidoptera</taxon>
        <taxon>Glossata</taxon>
        <taxon>Ditrysia</taxon>
        <taxon>Papilionoidea</taxon>
        <taxon>Papilionidae</taxon>
        <taxon>Papilioninae</taxon>
        <taxon>Iphiclides</taxon>
    </lineage>
</organism>
<protein>
    <submittedName>
        <fullName evidence="1">Uncharacterized protein</fullName>
    </submittedName>
</protein>
<evidence type="ECO:0000313" key="2">
    <source>
        <dbReference type="Proteomes" id="UP000837857"/>
    </source>
</evidence>
<accession>A0ABN8ISJ3</accession>
<gene>
    <name evidence="1" type="ORF">IPOD504_LOCUS12128</name>
</gene>
<name>A0ABN8ISJ3_9NEOP</name>
<reference evidence="1" key="1">
    <citation type="submission" date="2022-03" db="EMBL/GenBank/DDBJ databases">
        <authorList>
            <person name="Martin H S."/>
        </authorList>
    </citation>
    <scope>NUCLEOTIDE SEQUENCE</scope>
</reference>
<dbReference type="Proteomes" id="UP000837857">
    <property type="component" value="Chromosome 3"/>
</dbReference>
<sequence length="71" mass="7774">MPALSSRAPIQGQWVMVTADNGDIYNVALCARSPANRHAARLARAVTSRRDCFDDETVSPCNGRKLLTIPF</sequence>